<name>A0A4Y8QY87_9MICO</name>
<feature type="domain" description="N-acetyltransferase" evidence="2">
    <location>
        <begin position="167"/>
        <end position="321"/>
    </location>
</feature>
<keyword evidence="4" id="KW-1185">Reference proteome</keyword>
<protein>
    <submittedName>
        <fullName evidence="3">GNAT family N-acetyltransferase</fullName>
    </submittedName>
</protein>
<evidence type="ECO:0000313" key="3">
    <source>
        <dbReference type="EMBL" id="TFF05586.1"/>
    </source>
</evidence>
<dbReference type="InterPro" id="IPR016181">
    <property type="entry name" value="Acyl_CoA_acyltransferase"/>
</dbReference>
<dbReference type="EMBL" id="SOZH01000010">
    <property type="protein sequence ID" value="TFF05586.1"/>
    <property type="molecule type" value="Genomic_DNA"/>
</dbReference>
<accession>A0A4Y8QY87</accession>
<dbReference type="GeneID" id="95686073"/>
<evidence type="ECO:0000313" key="4">
    <source>
        <dbReference type="Proteomes" id="UP000298003"/>
    </source>
</evidence>
<dbReference type="Pfam" id="PF13312">
    <property type="entry name" value="DUF4081"/>
    <property type="match status" value="1"/>
</dbReference>
<dbReference type="Gene3D" id="3.40.630.30">
    <property type="match status" value="1"/>
</dbReference>
<gene>
    <name evidence="3" type="ORF">E1O70_16430</name>
</gene>
<keyword evidence="3" id="KW-0808">Transferase</keyword>
<dbReference type="InterPro" id="IPR016794">
    <property type="entry name" value="UCP21603_acetyltransf"/>
</dbReference>
<dbReference type="PROSITE" id="PS51186">
    <property type="entry name" value="GNAT"/>
    <property type="match status" value="1"/>
</dbReference>
<dbReference type="InterPro" id="IPR025289">
    <property type="entry name" value="DUF4081"/>
</dbReference>
<dbReference type="Pfam" id="PF00583">
    <property type="entry name" value="Acetyltransf_1"/>
    <property type="match status" value="1"/>
</dbReference>
<comment type="caution">
    <text evidence="3">The sequence shown here is derived from an EMBL/GenBank/DDBJ whole genome shotgun (WGS) entry which is preliminary data.</text>
</comment>
<reference evidence="3 4" key="1">
    <citation type="submission" date="2019-03" db="EMBL/GenBank/DDBJ databases">
        <title>Cellulosimicrobium funkei JCM14302 Assembly.</title>
        <authorList>
            <person name="Dou T."/>
        </authorList>
    </citation>
    <scope>NUCLEOTIDE SEQUENCE [LARGE SCALE GENOMIC DNA]</scope>
    <source>
        <strain evidence="3 4">JCM 14302</strain>
    </source>
</reference>
<dbReference type="PIRSF" id="PIRSF021603">
    <property type="entry name" value="UCP21603_acetyltransf"/>
    <property type="match status" value="1"/>
</dbReference>
<dbReference type="Proteomes" id="UP000298003">
    <property type="component" value="Unassembled WGS sequence"/>
</dbReference>
<sequence length="321" mass="33719">MSRWRPSVPALRPRARAGSGDDAAERARVLSDADVPEALAVCAGDPVASTLAAARLAVAQHAGLHAAGGQAWGFPAVGPLEAVCWAGANLVPVVPASLDADRARTAVAAFAALARHAGRRSSSVVGERDAVLALWDLLAPHWPAPREIRANQPSLAIDRDPDVEPDPHVRRSVPAEVPVVLPACVRMFTEEVGYSPVEGGGRAYEERVRSLVLAGRSFVRMAAEPGRSPHVVFKAELGAVTPRVAQVQGVWVDPRYRGQGLAAPGMAAVVRLAREPGPADAARGAAPPVVSLYVNDYNAAALATYRRVGFEQVGTYATVLF</sequence>
<evidence type="ECO:0000256" key="1">
    <source>
        <dbReference type="SAM" id="MobiDB-lite"/>
    </source>
</evidence>
<dbReference type="RefSeq" id="WP_082774741.1">
    <property type="nucleotide sequence ID" value="NZ_JBFBKD010000026.1"/>
</dbReference>
<dbReference type="GO" id="GO:0016747">
    <property type="term" value="F:acyltransferase activity, transferring groups other than amino-acyl groups"/>
    <property type="evidence" value="ECO:0007669"/>
    <property type="project" value="InterPro"/>
</dbReference>
<dbReference type="SUPFAM" id="SSF55729">
    <property type="entry name" value="Acyl-CoA N-acyltransferases (Nat)"/>
    <property type="match status" value="1"/>
</dbReference>
<evidence type="ECO:0000259" key="2">
    <source>
        <dbReference type="PROSITE" id="PS51186"/>
    </source>
</evidence>
<feature type="region of interest" description="Disordered" evidence="1">
    <location>
        <begin position="1"/>
        <end position="23"/>
    </location>
</feature>
<organism evidence="3 4">
    <name type="scientific">Cellulosimicrobium funkei</name>
    <dbReference type="NCBI Taxonomy" id="264251"/>
    <lineage>
        <taxon>Bacteria</taxon>
        <taxon>Bacillati</taxon>
        <taxon>Actinomycetota</taxon>
        <taxon>Actinomycetes</taxon>
        <taxon>Micrococcales</taxon>
        <taxon>Promicromonosporaceae</taxon>
        <taxon>Cellulosimicrobium</taxon>
    </lineage>
</organism>
<proteinExistence type="predicted"/>
<dbReference type="InterPro" id="IPR000182">
    <property type="entry name" value="GNAT_dom"/>
</dbReference>
<dbReference type="AlphaFoldDB" id="A0A4Y8QY87"/>